<protein>
    <submittedName>
        <fullName evidence="2">Methyltransferase family protein</fullName>
    </submittedName>
</protein>
<keyword evidence="2" id="KW-0489">Methyltransferase</keyword>
<dbReference type="CDD" id="cd02440">
    <property type="entry name" value="AdoMet_MTases"/>
    <property type="match status" value="1"/>
</dbReference>
<gene>
    <name evidence="2" type="ORF">C8E03_102195</name>
</gene>
<dbReference type="GO" id="GO:0032259">
    <property type="term" value="P:methylation"/>
    <property type="evidence" value="ECO:0007669"/>
    <property type="project" value="UniProtKB-KW"/>
</dbReference>
<dbReference type="EMBL" id="QICS01000002">
    <property type="protein sequence ID" value="PXV93427.1"/>
    <property type="molecule type" value="Genomic_DNA"/>
</dbReference>
<dbReference type="GO" id="GO:0008757">
    <property type="term" value="F:S-adenosylmethionine-dependent methyltransferase activity"/>
    <property type="evidence" value="ECO:0007669"/>
    <property type="project" value="InterPro"/>
</dbReference>
<evidence type="ECO:0000313" key="3">
    <source>
        <dbReference type="Proteomes" id="UP000247523"/>
    </source>
</evidence>
<dbReference type="Pfam" id="PF08241">
    <property type="entry name" value="Methyltransf_11"/>
    <property type="match status" value="1"/>
</dbReference>
<evidence type="ECO:0000259" key="1">
    <source>
        <dbReference type="Pfam" id="PF08241"/>
    </source>
</evidence>
<sequence>MAVFHPEGIKMTKKLLELGQTILPENGKILDLGCGDAATVNYLSFLGYEAMGIDKEIQNNQPNLLQGDMRSITFPDQTFDGVIAECSLAISGDTKKVLSECRRVLKENGVLFSSDVYFTPEQNVIAPKLSLPYSATKEVWFDLLEKEGLEILHFVDQTQAWKSYYVQKLWEGIDVFDKWKCIGGCAKGSRPGYFILAARRRN</sequence>
<name>A0A318EPS1_9FIRM</name>
<reference evidence="2 3" key="1">
    <citation type="submission" date="2018-05" db="EMBL/GenBank/DDBJ databases">
        <title>Genomic Encyclopedia of Type Strains, Phase IV (KMG-IV): sequencing the most valuable type-strain genomes for metagenomic binning, comparative biology and taxonomic classification.</title>
        <authorList>
            <person name="Goeker M."/>
        </authorList>
    </citation>
    <scope>NUCLEOTIDE SEQUENCE [LARGE SCALE GENOMIC DNA]</scope>
    <source>
        <strain evidence="2 3">DSM 28816</strain>
    </source>
</reference>
<evidence type="ECO:0000313" key="2">
    <source>
        <dbReference type="EMBL" id="PXV93427.1"/>
    </source>
</evidence>
<accession>A0A318EPS1</accession>
<dbReference type="Proteomes" id="UP000247523">
    <property type="component" value="Unassembled WGS sequence"/>
</dbReference>
<keyword evidence="2" id="KW-0808">Transferase</keyword>
<comment type="caution">
    <text evidence="2">The sequence shown here is derived from an EMBL/GenBank/DDBJ whole genome shotgun (WGS) entry which is preliminary data.</text>
</comment>
<dbReference type="SUPFAM" id="SSF53335">
    <property type="entry name" value="S-adenosyl-L-methionine-dependent methyltransferases"/>
    <property type="match status" value="1"/>
</dbReference>
<dbReference type="RefSeq" id="WP_110290502.1">
    <property type="nucleotide sequence ID" value="NZ_QICS01000002.1"/>
</dbReference>
<organism evidence="2 3">
    <name type="scientific">Lachnotalea glycerini</name>
    <dbReference type="NCBI Taxonomy" id="1763509"/>
    <lineage>
        <taxon>Bacteria</taxon>
        <taxon>Bacillati</taxon>
        <taxon>Bacillota</taxon>
        <taxon>Clostridia</taxon>
        <taxon>Lachnospirales</taxon>
        <taxon>Lachnospiraceae</taxon>
        <taxon>Lachnotalea</taxon>
    </lineage>
</organism>
<feature type="domain" description="Methyltransferase type 11" evidence="1">
    <location>
        <begin position="30"/>
        <end position="112"/>
    </location>
</feature>
<dbReference type="Gene3D" id="3.40.50.150">
    <property type="entry name" value="Vaccinia Virus protein VP39"/>
    <property type="match status" value="1"/>
</dbReference>
<proteinExistence type="predicted"/>
<dbReference type="AlphaFoldDB" id="A0A318EPS1"/>
<dbReference type="InterPro" id="IPR029063">
    <property type="entry name" value="SAM-dependent_MTases_sf"/>
</dbReference>
<dbReference type="InterPro" id="IPR013216">
    <property type="entry name" value="Methyltransf_11"/>
</dbReference>